<organism evidence="2 3">
    <name type="scientific">Mycosarcoma maydis</name>
    <name type="common">Corn smut fungus</name>
    <name type="synonym">Ustilago maydis</name>
    <dbReference type="NCBI Taxonomy" id="5270"/>
    <lineage>
        <taxon>Eukaryota</taxon>
        <taxon>Fungi</taxon>
        <taxon>Dikarya</taxon>
        <taxon>Basidiomycota</taxon>
        <taxon>Ustilaginomycotina</taxon>
        <taxon>Ustilaginomycetes</taxon>
        <taxon>Ustilaginales</taxon>
        <taxon>Ustilaginaceae</taxon>
        <taxon>Mycosarcoma</taxon>
    </lineage>
</organism>
<protein>
    <submittedName>
        <fullName evidence="2">Uncharacterized protein</fullName>
    </submittedName>
</protein>
<accession>A0A0D1CRF7</accession>
<keyword evidence="3" id="KW-1185">Reference proteome</keyword>
<dbReference type="Proteomes" id="UP000000561">
    <property type="component" value="Chromosome 6"/>
</dbReference>
<dbReference type="PHI-base" id="PHI:123386"/>
<feature type="signal peptide" evidence="1">
    <location>
        <begin position="1"/>
        <end position="18"/>
    </location>
</feature>
<evidence type="ECO:0000313" key="2">
    <source>
        <dbReference type="EMBL" id="KIS69183.1"/>
    </source>
</evidence>
<gene>
    <name evidence="2" type="ORF">UMAG_11415</name>
</gene>
<feature type="chain" id="PRO_5002244364" evidence="1">
    <location>
        <begin position="19"/>
        <end position="166"/>
    </location>
</feature>
<evidence type="ECO:0000313" key="3">
    <source>
        <dbReference type="Proteomes" id="UP000000561"/>
    </source>
</evidence>
<keyword evidence="1" id="KW-0732">Signal</keyword>
<proteinExistence type="predicted"/>
<dbReference type="eggNOG" id="ENOG502R4KM">
    <property type="taxonomic scope" value="Eukaryota"/>
</dbReference>
<dbReference type="GeneID" id="23567301"/>
<dbReference type="VEuPathDB" id="FungiDB:UMAG_11415"/>
<sequence length="166" mass="18663">MRYLALASVSALLGLVASTSYMPEVVQDGGPTLQYLWGQASAGSFLNHLDERHGDAGQRWSNFLRTSGEDIVRTFYSSQEFRTDLNAKRAVRNGMHRFLRAVKMREINMIAFRPSPYEVRLRLARKLITSFAEQEKIAKQQASDDKLRAWGKELSLNTGYAGTSGS</sequence>
<dbReference type="RefSeq" id="XP_011389219.1">
    <property type="nucleotide sequence ID" value="XM_011390917.1"/>
</dbReference>
<reference evidence="2 3" key="1">
    <citation type="journal article" date="2006" name="Nature">
        <title>Insights from the genome of the biotrophic fungal plant pathogen Ustilago maydis.</title>
        <authorList>
            <person name="Kamper J."/>
            <person name="Kahmann R."/>
            <person name="Bolker M."/>
            <person name="Ma L.J."/>
            <person name="Brefort T."/>
            <person name="Saville B.J."/>
            <person name="Banuett F."/>
            <person name="Kronstad J.W."/>
            <person name="Gold S.E."/>
            <person name="Muller O."/>
            <person name="Perlin M.H."/>
            <person name="Wosten H.A."/>
            <person name="de Vries R."/>
            <person name="Ruiz-Herrera J."/>
            <person name="Reynaga-Pena C.G."/>
            <person name="Snetselaar K."/>
            <person name="McCann M."/>
            <person name="Perez-Martin J."/>
            <person name="Feldbrugge M."/>
            <person name="Basse C.W."/>
            <person name="Steinberg G."/>
            <person name="Ibeas J.I."/>
            <person name="Holloman W."/>
            <person name="Guzman P."/>
            <person name="Farman M."/>
            <person name="Stajich J.E."/>
            <person name="Sentandreu R."/>
            <person name="Gonzalez-Prieto J.M."/>
            <person name="Kennell J.C."/>
            <person name="Molina L."/>
            <person name="Schirawski J."/>
            <person name="Mendoza-Mendoza A."/>
            <person name="Greilinger D."/>
            <person name="Munch K."/>
            <person name="Rossel N."/>
            <person name="Scherer M."/>
            <person name="Vranes M."/>
            <person name="Ladendorf O."/>
            <person name="Vincon V."/>
            <person name="Fuchs U."/>
            <person name="Sandrock B."/>
            <person name="Meng S."/>
            <person name="Ho E.C."/>
            <person name="Cahill M.J."/>
            <person name="Boyce K.J."/>
            <person name="Klose J."/>
            <person name="Klosterman S.J."/>
            <person name="Deelstra H.J."/>
            <person name="Ortiz-Castellanos L."/>
            <person name="Li W."/>
            <person name="Sanchez-Alonso P."/>
            <person name="Schreier P.H."/>
            <person name="Hauser-Hahn I."/>
            <person name="Vaupel M."/>
            <person name="Koopmann E."/>
            <person name="Friedrich G."/>
            <person name="Voss H."/>
            <person name="Schluter T."/>
            <person name="Margolis J."/>
            <person name="Platt D."/>
            <person name="Swimmer C."/>
            <person name="Gnirke A."/>
            <person name="Chen F."/>
            <person name="Vysotskaia V."/>
            <person name="Mannhaupt G."/>
            <person name="Guldener U."/>
            <person name="Munsterkotter M."/>
            <person name="Haase D."/>
            <person name="Oesterheld M."/>
            <person name="Mewes H.W."/>
            <person name="Mauceli E.W."/>
            <person name="DeCaprio D."/>
            <person name="Wade C.M."/>
            <person name="Butler J."/>
            <person name="Young S."/>
            <person name="Jaffe D.B."/>
            <person name="Calvo S."/>
            <person name="Nusbaum C."/>
            <person name="Galagan J."/>
            <person name="Birren B.W."/>
        </authorList>
    </citation>
    <scope>NUCLEOTIDE SEQUENCE [LARGE SCALE GENOMIC DNA]</scope>
    <source>
        <strain evidence="3">DSM 14603 / FGSC 9021 / UM521</strain>
    </source>
</reference>
<dbReference type="AlphaFoldDB" id="A0A0D1CRF7"/>
<dbReference type="EMBL" id="CM003145">
    <property type="protein sequence ID" value="KIS69183.1"/>
    <property type="molecule type" value="Genomic_DNA"/>
</dbReference>
<dbReference type="InParanoid" id="A0A0D1CRF7"/>
<evidence type="ECO:0000256" key="1">
    <source>
        <dbReference type="SAM" id="SignalP"/>
    </source>
</evidence>
<name>A0A0D1CRF7_MYCMD</name>
<dbReference type="KEGG" id="uma:UMAG_11415"/>